<organism evidence="1 2">
    <name type="scientific">Phytophthora palmivora</name>
    <dbReference type="NCBI Taxonomy" id="4796"/>
    <lineage>
        <taxon>Eukaryota</taxon>
        <taxon>Sar</taxon>
        <taxon>Stramenopiles</taxon>
        <taxon>Oomycota</taxon>
        <taxon>Peronosporomycetes</taxon>
        <taxon>Peronosporales</taxon>
        <taxon>Peronosporaceae</taxon>
        <taxon>Phytophthora</taxon>
    </lineage>
</organism>
<dbReference type="OrthoDB" id="108950at2759"/>
<reference evidence="1 2" key="1">
    <citation type="journal article" date="2017" name="Genome Biol. Evol.">
        <title>Phytophthora megakarya and P. palmivora, closely related causal agents of cacao black pod rot, underwent increases in genome sizes and gene numbers by different mechanisms.</title>
        <authorList>
            <person name="Ali S.S."/>
            <person name="Shao J."/>
            <person name="Lary D.J."/>
            <person name="Kronmiller B."/>
            <person name="Shen D."/>
            <person name="Strem M.D."/>
            <person name="Amoako-Attah I."/>
            <person name="Akrofi A.Y."/>
            <person name="Begoude B.A."/>
            <person name="Ten Hoopen G.M."/>
            <person name="Coulibaly K."/>
            <person name="Kebe B.I."/>
            <person name="Melnick R.L."/>
            <person name="Guiltinan M.J."/>
            <person name="Tyler B.M."/>
            <person name="Meinhardt L.W."/>
            <person name="Bailey B.A."/>
        </authorList>
    </citation>
    <scope>NUCLEOTIDE SEQUENCE [LARGE SCALE GENOMIC DNA]</scope>
    <source>
        <strain evidence="2">sbr112.9</strain>
    </source>
</reference>
<dbReference type="Proteomes" id="UP000237271">
    <property type="component" value="Unassembled WGS sequence"/>
</dbReference>
<gene>
    <name evidence="1" type="ORF">PHPALM_37264</name>
</gene>
<keyword evidence="2" id="KW-1185">Reference proteome</keyword>
<comment type="caution">
    <text evidence="1">The sequence shown here is derived from an EMBL/GenBank/DDBJ whole genome shotgun (WGS) entry which is preliminary data.</text>
</comment>
<sequence>MKEDRLVMAEVLGGHGVFNRENESEAERWVRVTKRLTDVVLCKNITPDGIRKHVEKLEKASIP</sequence>
<evidence type="ECO:0000313" key="2">
    <source>
        <dbReference type="Proteomes" id="UP000237271"/>
    </source>
</evidence>
<dbReference type="AlphaFoldDB" id="A0A2P4WXV0"/>
<accession>A0A2P4WXV0</accession>
<evidence type="ECO:0000313" key="1">
    <source>
        <dbReference type="EMBL" id="POM58135.1"/>
    </source>
</evidence>
<protein>
    <submittedName>
        <fullName evidence="1">PhosphoLipase</fullName>
    </submittedName>
</protein>
<name>A0A2P4WXV0_9STRA</name>
<proteinExistence type="predicted"/>
<dbReference type="EMBL" id="NCKW01020347">
    <property type="protein sequence ID" value="POM58135.1"/>
    <property type="molecule type" value="Genomic_DNA"/>
</dbReference>